<dbReference type="AlphaFoldDB" id="A0A1W1DH69"/>
<evidence type="ECO:0000256" key="1">
    <source>
        <dbReference type="SAM" id="Phobius"/>
    </source>
</evidence>
<organism evidence="2">
    <name type="scientific">hydrothermal vent metagenome</name>
    <dbReference type="NCBI Taxonomy" id="652676"/>
    <lineage>
        <taxon>unclassified sequences</taxon>
        <taxon>metagenomes</taxon>
        <taxon>ecological metagenomes</taxon>
    </lineage>
</organism>
<keyword evidence="1" id="KW-0812">Transmembrane</keyword>
<evidence type="ECO:0000313" key="2">
    <source>
        <dbReference type="EMBL" id="SFV80512.1"/>
    </source>
</evidence>
<feature type="transmembrane region" description="Helical" evidence="1">
    <location>
        <begin position="6"/>
        <end position="35"/>
    </location>
</feature>
<proteinExistence type="predicted"/>
<protein>
    <submittedName>
        <fullName evidence="2">Uncharacterized protein</fullName>
    </submittedName>
</protein>
<keyword evidence="1" id="KW-0472">Membrane</keyword>
<dbReference type="EMBL" id="FPHU01000084">
    <property type="protein sequence ID" value="SFV80512.1"/>
    <property type="molecule type" value="Genomic_DNA"/>
</dbReference>
<reference evidence="2" key="1">
    <citation type="submission" date="2016-10" db="EMBL/GenBank/DDBJ databases">
        <authorList>
            <person name="de Groot N.N."/>
        </authorList>
    </citation>
    <scope>NUCLEOTIDE SEQUENCE</scope>
</reference>
<sequence length="96" mass="10087">MTTEDIYFYFFVWLAIAVVLVIAAAALLITVIVVATKIKNLASVALGVVVDIEQNTKPIWDLDTTKAVSAQLLGGAKAIEGNAVAILGALSQGDKK</sequence>
<accession>A0A1W1DH69</accession>
<name>A0A1W1DH69_9ZZZZ</name>
<keyword evidence="1" id="KW-1133">Transmembrane helix</keyword>
<gene>
    <name evidence="2" type="ORF">MNB_SUP05-13-644</name>
</gene>